<dbReference type="Proteomes" id="UP001152562">
    <property type="component" value="Unassembled WGS sequence"/>
</dbReference>
<keyword evidence="11" id="KW-1185">Reference proteome</keyword>
<dbReference type="GO" id="GO:0005681">
    <property type="term" value="C:spliceosomal complex"/>
    <property type="evidence" value="ECO:0007669"/>
    <property type="project" value="UniProtKB-KW"/>
</dbReference>
<evidence type="ECO:0000256" key="6">
    <source>
        <dbReference type="ARBA" id="ARBA00022728"/>
    </source>
</evidence>
<comment type="subcellular location">
    <subcellularLocation>
        <location evidence="1">Cytoplasm</location>
    </subcellularLocation>
</comment>
<dbReference type="GO" id="GO:0030165">
    <property type="term" value="F:PDZ domain binding"/>
    <property type="evidence" value="ECO:0007669"/>
    <property type="project" value="TreeGrafter"/>
</dbReference>
<evidence type="ECO:0000256" key="3">
    <source>
        <dbReference type="ARBA" id="ARBA00018615"/>
    </source>
</evidence>
<evidence type="ECO:0000256" key="9">
    <source>
        <dbReference type="SAM" id="MobiDB-lite"/>
    </source>
</evidence>
<dbReference type="PANTHER" id="PTHR11805">
    <property type="entry name" value="CYSTEINE-RICH PDZ-BINDING PROTEIN"/>
    <property type="match status" value="1"/>
</dbReference>
<dbReference type="PANTHER" id="PTHR11805:SF1">
    <property type="entry name" value="CYSTEINE-RICH PDZ-BINDING PROTEIN"/>
    <property type="match status" value="1"/>
</dbReference>
<dbReference type="GO" id="GO:0006397">
    <property type="term" value="P:mRNA processing"/>
    <property type="evidence" value="ECO:0007669"/>
    <property type="project" value="UniProtKB-KW"/>
</dbReference>
<keyword evidence="6" id="KW-0747">Spliceosome</keyword>
<reference evidence="10" key="1">
    <citation type="submission" date="2022-05" db="EMBL/GenBank/DDBJ databases">
        <authorList>
            <person name="Okamura Y."/>
        </authorList>
    </citation>
    <scope>NUCLEOTIDE SEQUENCE</scope>
</reference>
<dbReference type="EMBL" id="CALOZG010000085">
    <property type="protein sequence ID" value="CAH4037541.1"/>
    <property type="molecule type" value="Genomic_DNA"/>
</dbReference>
<dbReference type="GO" id="GO:0008017">
    <property type="term" value="F:microtubule binding"/>
    <property type="evidence" value="ECO:0007669"/>
    <property type="project" value="TreeGrafter"/>
</dbReference>
<keyword evidence="4" id="KW-0963">Cytoplasm</keyword>
<dbReference type="GO" id="GO:0030425">
    <property type="term" value="C:dendrite"/>
    <property type="evidence" value="ECO:0007669"/>
    <property type="project" value="TreeGrafter"/>
</dbReference>
<feature type="region of interest" description="Disordered" evidence="9">
    <location>
        <begin position="147"/>
        <end position="177"/>
    </location>
</feature>
<dbReference type="Pfam" id="PF10235">
    <property type="entry name" value="Cript"/>
    <property type="match status" value="1"/>
</dbReference>
<gene>
    <name evidence="10" type="ORF">PIBRA_LOCUS13200</name>
</gene>
<comment type="similarity">
    <text evidence="2">Belongs to the CRIPT family.</text>
</comment>
<sequence>MVCEKCEKKLGRVITPDPWKTGARNTVESGGRKVGENKALTAKKGRYNPYTSKFHECKICRTKVHQVGSHYCQACAYKKGICAMCGKKILETANYRQKALKLKNFNEKYRTLLSSLVDVNEERMKTLNIILQLDNINYADLLHAQPENEQDTAQDESHSEENFIQRKNPLRYRDSSDSDSFFIKEPTIYGPNDSIPMENARIRCVYACRNAYRSHICDAGIYLKPVDLSDIDATENIDNLLLAVAPDDLRTELSSNDIEPYKSLPKRYNRSNDSLEFLGGLPLGTKQVEMLRRSWRDSCNRKAAKLCRKACVSTYKIVCGAYLCKRGMKRSFKKECKRNCRGRFASGSRSDTE</sequence>
<evidence type="ECO:0000256" key="8">
    <source>
        <dbReference type="ARBA" id="ARBA00032518"/>
    </source>
</evidence>
<evidence type="ECO:0000256" key="2">
    <source>
        <dbReference type="ARBA" id="ARBA00009021"/>
    </source>
</evidence>
<protein>
    <recommendedName>
        <fullName evidence="3">Cysteine-rich PDZ-binding protein</fullName>
    </recommendedName>
    <alternativeName>
        <fullName evidence="8">Cysteine-rich interactor of PDZ three</fullName>
    </alternativeName>
</protein>
<name>A0A9P0TXL4_PIEBR</name>
<evidence type="ECO:0000313" key="11">
    <source>
        <dbReference type="Proteomes" id="UP001152562"/>
    </source>
</evidence>
<evidence type="ECO:0000256" key="4">
    <source>
        <dbReference type="ARBA" id="ARBA00022490"/>
    </source>
</evidence>
<accession>A0A9P0TXL4</accession>
<comment type="caution">
    <text evidence="10">The sequence shown here is derived from an EMBL/GenBank/DDBJ whole genome shotgun (WGS) entry which is preliminary data.</text>
</comment>
<evidence type="ECO:0000256" key="7">
    <source>
        <dbReference type="ARBA" id="ARBA00023187"/>
    </source>
</evidence>
<dbReference type="InterPro" id="IPR019367">
    <property type="entry name" value="PDZ-binding_CRIPT"/>
</dbReference>
<dbReference type="GO" id="GO:0008380">
    <property type="term" value="P:RNA splicing"/>
    <property type="evidence" value="ECO:0007669"/>
    <property type="project" value="UniProtKB-KW"/>
</dbReference>
<proteinExistence type="inferred from homology"/>
<evidence type="ECO:0000313" key="10">
    <source>
        <dbReference type="EMBL" id="CAH4037541.1"/>
    </source>
</evidence>
<feature type="compositionally biased region" description="Basic and acidic residues" evidence="9">
    <location>
        <begin position="155"/>
        <end position="164"/>
    </location>
</feature>
<dbReference type="GO" id="GO:0005737">
    <property type="term" value="C:cytoplasm"/>
    <property type="evidence" value="ECO:0007669"/>
    <property type="project" value="UniProtKB-SubCell"/>
</dbReference>
<keyword evidence="7" id="KW-0508">mRNA splicing</keyword>
<evidence type="ECO:0000256" key="5">
    <source>
        <dbReference type="ARBA" id="ARBA00022664"/>
    </source>
</evidence>
<dbReference type="GO" id="GO:0031122">
    <property type="term" value="P:cytoplasmic microtubule organization"/>
    <property type="evidence" value="ECO:0007669"/>
    <property type="project" value="TreeGrafter"/>
</dbReference>
<evidence type="ECO:0000256" key="1">
    <source>
        <dbReference type="ARBA" id="ARBA00004496"/>
    </source>
</evidence>
<organism evidence="10 11">
    <name type="scientific">Pieris brassicae</name>
    <name type="common">White butterfly</name>
    <name type="synonym">Large white butterfly</name>
    <dbReference type="NCBI Taxonomy" id="7116"/>
    <lineage>
        <taxon>Eukaryota</taxon>
        <taxon>Metazoa</taxon>
        <taxon>Ecdysozoa</taxon>
        <taxon>Arthropoda</taxon>
        <taxon>Hexapoda</taxon>
        <taxon>Insecta</taxon>
        <taxon>Pterygota</taxon>
        <taxon>Neoptera</taxon>
        <taxon>Endopterygota</taxon>
        <taxon>Lepidoptera</taxon>
        <taxon>Glossata</taxon>
        <taxon>Ditrysia</taxon>
        <taxon>Papilionoidea</taxon>
        <taxon>Pieridae</taxon>
        <taxon>Pierinae</taxon>
        <taxon>Pieris</taxon>
    </lineage>
</organism>
<dbReference type="AlphaFoldDB" id="A0A9P0TXL4"/>
<keyword evidence="5" id="KW-0507">mRNA processing</keyword>